<reference evidence="1" key="1">
    <citation type="journal article" date="2020" name="bioRxiv">
        <title>Chromosome-level reference genome of the European wasp spider Argiope bruennichi: a resource for studies on range expansion and evolutionary adaptation.</title>
        <authorList>
            <person name="Sheffer M.M."/>
            <person name="Hoppe A."/>
            <person name="Krehenwinkel H."/>
            <person name="Uhl G."/>
            <person name="Kuss A.W."/>
            <person name="Jensen L."/>
            <person name="Jensen C."/>
            <person name="Gillespie R.G."/>
            <person name="Hoff K.J."/>
            <person name="Prost S."/>
        </authorList>
    </citation>
    <scope>NUCLEOTIDE SEQUENCE</scope>
</reference>
<keyword evidence="2" id="KW-1185">Reference proteome</keyword>
<dbReference type="EMBL" id="JABXBU010001863">
    <property type="protein sequence ID" value="KAF8781493.1"/>
    <property type="molecule type" value="Genomic_DNA"/>
</dbReference>
<comment type="caution">
    <text evidence="1">The sequence shown here is derived from an EMBL/GenBank/DDBJ whole genome shotgun (WGS) entry which is preliminary data.</text>
</comment>
<protein>
    <submittedName>
        <fullName evidence="1">Uncharacterized protein</fullName>
    </submittedName>
</protein>
<evidence type="ECO:0000313" key="1">
    <source>
        <dbReference type="EMBL" id="KAF8781493.1"/>
    </source>
</evidence>
<evidence type="ECO:0000313" key="2">
    <source>
        <dbReference type="Proteomes" id="UP000807504"/>
    </source>
</evidence>
<gene>
    <name evidence="1" type="ORF">HNY73_011882</name>
</gene>
<organism evidence="1 2">
    <name type="scientific">Argiope bruennichi</name>
    <name type="common">Wasp spider</name>
    <name type="synonym">Aranea bruennichi</name>
    <dbReference type="NCBI Taxonomy" id="94029"/>
    <lineage>
        <taxon>Eukaryota</taxon>
        <taxon>Metazoa</taxon>
        <taxon>Ecdysozoa</taxon>
        <taxon>Arthropoda</taxon>
        <taxon>Chelicerata</taxon>
        <taxon>Arachnida</taxon>
        <taxon>Araneae</taxon>
        <taxon>Araneomorphae</taxon>
        <taxon>Entelegynae</taxon>
        <taxon>Araneoidea</taxon>
        <taxon>Araneidae</taxon>
        <taxon>Argiope</taxon>
    </lineage>
</organism>
<sequence length="78" mass="9329">MLNNDDFLRDPEIVLFNWCEQEQGSYLFIQRANSDRWRKGHNVKDAERMVQISSWTQHCKACLFLKQTPYFSTEQITA</sequence>
<dbReference type="AlphaFoldDB" id="A0A8T0ETD6"/>
<name>A0A8T0ETD6_ARGBR</name>
<dbReference type="Proteomes" id="UP000807504">
    <property type="component" value="Unassembled WGS sequence"/>
</dbReference>
<proteinExistence type="predicted"/>
<reference evidence="1" key="2">
    <citation type="submission" date="2020-06" db="EMBL/GenBank/DDBJ databases">
        <authorList>
            <person name="Sheffer M."/>
        </authorList>
    </citation>
    <scope>NUCLEOTIDE SEQUENCE</scope>
</reference>
<accession>A0A8T0ETD6</accession>